<gene>
    <name evidence="1" type="primary">Contig17361.g18479</name>
    <name evidence="1" type="ORF">STYLEM_8369</name>
</gene>
<evidence type="ECO:0000313" key="2">
    <source>
        <dbReference type="Proteomes" id="UP000039865"/>
    </source>
</evidence>
<name>A0A078AC20_STYLE</name>
<proteinExistence type="predicted"/>
<organism evidence="1 2">
    <name type="scientific">Stylonychia lemnae</name>
    <name type="common">Ciliate</name>
    <dbReference type="NCBI Taxonomy" id="5949"/>
    <lineage>
        <taxon>Eukaryota</taxon>
        <taxon>Sar</taxon>
        <taxon>Alveolata</taxon>
        <taxon>Ciliophora</taxon>
        <taxon>Intramacronucleata</taxon>
        <taxon>Spirotrichea</taxon>
        <taxon>Stichotrichia</taxon>
        <taxon>Sporadotrichida</taxon>
        <taxon>Oxytrichidae</taxon>
        <taxon>Stylonychinae</taxon>
        <taxon>Stylonychia</taxon>
    </lineage>
</organism>
<dbReference type="AlphaFoldDB" id="A0A078AC20"/>
<dbReference type="InParanoid" id="A0A078AC20"/>
<sequence>MKINQFLDKEYQPLQTLKKKIIQSSYKILQEHLLVNNKFLTFTFQLEHISYNHGTLIEATDYQFQAIYLDEALFNNVSTSIDAKNLKIKTVSTEVKIQALLTHMNCRNMNFQYICFETDDAILDFNRVYFTNLDAEDDALFTYSFEQTVEINHRGTCINDPIVKIVMVFVNGYNYSIVQRASGGVDLYWNLRLKDSIENSITSYFDHKSNSNISFDQAVEISNDQLNFDQIHVRIVQNIVKIYSGMNMVYLKDKGQTLYLISHGKFLSIFDIEDWIWINHLQFEEEISAIYKNQVQINEYEEQDENKILEQDSDVNYVPDFQVILTNGDIHQKILDIFQQNSIVSSERCNIRLKGKILRLTDDIVKNRSIFIVIQQENQDICLKQLLHQLNGGDTVTGTIHTISSYDIENHLIMVDELNMYVYKIQEATWQIYENQYCTGLSYFDKNTSYMICQQDPSSQNPGLRMLDMEALITKDRLVVPLLKDVQIGARVNFYYDTGFNRLSCQDNTNYLCYKIIGDKFIALQANGLLQSWDMVSAKLHEKKQLVNVDYSGYEISQYDQMGAVLLQSKENISLQNSDQFFEAWQLKTTLKYQKPQCKSDNFAIKNFKLIEIKSTNEIIEYLNFDFLKYDMFQIMTVSKNKERLFTQFINYRFELIRKVMDFPSEFVINSQNYWRQYFSPNFQRQITMDKQKTKFFISDFTTGQVLFEIPQDIMDLTSDEENFKIVSEDGIEKILHIDSGFTEISYNQIPLFNEINGDEYFDEVYYLSRQTFPWSVEQLLQYTYQNYKGLYNLECKQSQEQMIPLMFITDQAYSKRSIAPFTFAHWSLIEQLQQGKLKVEELQENVVREILYNILPGGNTVLHLLCDQHEELTKLLYLAHPQGKEIKFHMPFISNLDGESPIHICLKKQAFKSIDILLNCLSLYPTDHHSRTIKDLYPNLIEQQPKNFLNYLDSRIQQTRQLEQFNKGALKEDYPEIIIDDLWLNQQDLKQQILTTGAIESRIKCEILDMPGIYHMKDQHFDSLFEQLSKTDQLDYFNRRALGLLPIADLKCNYGNIFLVK</sequence>
<evidence type="ECO:0000313" key="1">
    <source>
        <dbReference type="EMBL" id="CDW79381.1"/>
    </source>
</evidence>
<accession>A0A078AC20</accession>
<dbReference type="Proteomes" id="UP000039865">
    <property type="component" value="Unassembled WGS sequence"/>
</dbReference>
<keyword evidence="2" id="KW-1185">Reference proteome</keyword>
<protein>
    <submittedName>
        <fullName evidence="1">Uncharacterized protein</fullName>
    </submittedName>
</protein>
<reference evidence="1 2" key="1">
    <citation type="submission" date="2014-06" db="EMBL/GenBank/DDBJ databases">
        <authorList>
            <person name="Swart Estienne"/>
        </authorList>
    </citation>
    <scope>NUCLEOTIDE SEQUENCE [LARGE SCALE GENOMIC DNA]</scope>
    <source>
        <strain evidence="1 2">130c</strain>
    </source>
</reference>
<dbReference type="EMBL" id="CCKQ01007940">
    <property type="protein sequence ID" value="CDW79381.1"/>
    <property type="molecule type" value="Genomic_DNA"/>
</dbReference>